<keyword evidence="3" id="KW-1185">Reference proteome</keyword>
<reference evidence="2 3" key="1">
    <citation type="journal article" date="2016" name="Syst. Appl. Microbiol.">
        <title>Pararhizobium polonicum sp. nov. isolated from tumors on stone fruit rootstocks.</title>
        <authorList>
            <person name="Pulawska J."/>
            <person name="Kuzmanovic N."/>
            <person name="Willems A."/>
            <person name="Pothier J.F."/>
        </authorList>
    </citation>
    <scope>NUCLEOTIDE SEQUENCE [LARGE SCALE GENOMIC DNA]</scope>
    <source>
        <strain evidence="2 3">F5.1</strain>
        <plasmid evidence="2">pF5.1a</plasmid>
    </source>
</reference>
<evidence type="ECO:0000256" key="1">
    <source>
        <dbReference type="SAM" id="MobiDB-lite"/>
    </source>
</evidence>
<feature type="region of interest" description="Disordered" evidence="1">
    <location>
        <begin position="1"/>
        <end position="50"/>
    </location>
</feature>
<name>A0A1C7PCM1_9HYPH</name>
<dbReference type="AlphaFoldDB" id="A0A1C7PCM1"/>
<feature type="compositionally biased region" description="Basic and acidic residues" evidence="1">
    <location>
        <begin position="10"/>
        <end position="22"/>
    </location>
</feature>
<dbReference type="Proteomes" id="UP000093111">
    <property type="component" value="Plasmid pF5.1a"/>
</dbReference>
<accession>A0A1C7PCM1</accession>
<gene>
    <name evidence="2" type="ORF">ADU59_00195</name>
</gene>
<proteinExistence type="predicted"/>
<geneLocation type="plasmid" evidence="3">
    <name>pf5.1a</name>
</geneLocation>
<dbReference type="EMBL" id="LGLV01000001">
    <property type="protein sequence ID" value="OBZ97484.1"/>
    <property type="molecule type" value="Genomic_DNA"/>
</dbReference>
<comment type="caution">
    <text evidence="2">The sequence shown here is derived from an EMBL/GenBank/DDBJ whole genome shotgun (WGS) entry which is preliminary data.</text>
</comment>
<evidence type="ECO:0000313" key="2">
    <source>
        <dbReference type="EMBL" id="OBZ97484.1"/>
    </source>
</evidence>
<evidence type="ECO:0000313" key="3">
    <source>
        <dbReference type="Proteomes" id="UP000093111"/>
    </source>
</evidence>
<keyword evidence="2" id="KW-0614">Plasmid</keyword>
<organism evidence="2 3">
    <name type="scientific">Pararhizobium polonicum</name>
    <dbReference type="NCBI Taxonomy" id="1612624"/>
    <lineage>
        <taxon>Bacteria</taxon>
        <taxon>Pseudomonadati</taxon>
        <taxon>Pseudomonadota</taxon>
        <taxon>Alphaproteobacteria</taxon>
        <taxon>Hyphomicrobiales</taxon>
        <taxon>Rhizobiaceae</taxon>
        <taxon>Rhizobium/Agrobacterium group</taxon>
        <taxon>Pararhizobium</taxon>
    </lineage>
</organism>
<protein>
    <submittedName>
        <fullName evidence="2">Uncharacterized protein</fullName>
    </submittedName>
</protein>
<sequence length="101" mass="11217">MRQAARKRPLRADKMQALRLREPPGLMSMHGRNSAASRQKPLLQPEPASPLPAELSLSATSLRRLPLTDRARPAPLLGTLASSHRAVLLYIFFIVKRMVAV</sequence>